<feature type="region of interest" description="Disordered" evidence="1">
    <location>
        <begin position="1"/>
        <end position="35"/>
    </location>
</feature>
<dbReference type="EMBL" id="CM000765">
    <property type="protein sequence ID" value="OQU81907.1"/>
    <property type="molecule type" value="Genomic_DNA"/>
</dbReference>
<organism evidence="2 3">
    <name type="scientific">Sorghum bicolor</name>
    <name type="common">Sorghum</name>
    <name type="synonym">Sorghum vulgare</name>
    <dbReference type="NCBI Taxonomy" id="4558"/>
    <lineage>
        <taxon>Eukaryota</taxon>
        <taxon>Viridiplantae</taxon>
        <taxon>Streptophyta</taxon>
        <taxon>Embryophyta</taxon>
        <taxon>Tracheophyta</taxon>
        <taxon>Spermatophyta</taxon>
        <taxon>Magnoliopsida</taxon>
        <taxon>Liliopsida</taxon>
        <taxon>Poales</taxon>
        <taxon>Poaceae</taxon>
        <taxon>PACMAD clade</taxon>
        <taxon>Panicoideae</taxon>
        <taxon>Andropogonodae</taxon>
        <taxon>Andropogoneae</taxon>
        <taxon>Sorghinae</taxon>
        <taxon>Sorghum</taxon>
    </lineage>
</organism>
<feature type="compositionally biased region" description="Low complexity" evidence="1">
    <location>
        <begin position="60"/>
        <end position="69"/>
    </location>
</feature>
<reference evidence="3" key="2">
    <citation type="journal article" date="2018" name="Plant J.">
        <title>The Sorghum bicolor reference genome: improved assembly, gene annotations, a transcriptome atlas, and signatures of genome organization.</title>
        <authorList>
            <person name="McCormick R.F."/>
            <person name="Truong S.K."/>
            <person name="Sreedasyam A."/>
            <person name="Jenkins J."/>
            <person name="Shu S."/>
            <person name="Sims D."/>
            <person name="Kennedy M."/>
            <person name="Amirebrahimi M."/>
            <person name="Weers B.D."/>
            <person name="McKinley B."/>
            <person name="Mattison A."/>
            <person name="Morishige D.T."/>
            <person name="Grimwood J."/>
            <person name="Schmutz J."/>
            <person name="Mullet J.E."/>
        </authorList>
    </citation>
    <scope>NUCLEOTIDE SEQUENCE [LARGE SCALE GENOMIC DNA]</scope>
    <source>
        <strain evidence="3">cv. BTx623</strain>
    </source>
</reference>
<reference evidence="2 3" key="1">
    <citation type="journal article" date="2009" name="Nature">
        <title>The Sorghum bicolor genome and the diversification of grasses.</title>
        <authorList>
            <person name="Paterson A.H."/>
            <person name="Bowers J.E."/>
            <person name="Bruggmann R."/>
            <person name="Dubchak I."/>
            <person name="Grimwood J."/>
            <person name="Gundlach H."/>
            <person name="Haberer G."/>
            <person name="Hellsten U."/>
            <person name="Mitros T."/>
            <person name="Poliakov A."/>
            <person name="Schmutz J."/>
            <person name="Spannagl M."/>
            <person name="Tang H."/>
            <person name="Wang X."/>
            <person name="Wicker T."/>
            <person name="Bharti A.K."/>
            <person name="Chapman J."/>
            <person name="Feltus F.A."/>
            <person name="Gowik U."/>
            <person name="Grigoriev I.V."/>
            <person name="Lyons E."/>
            <person name="Maher C.A."/>
            <person name="Martis M."/>
            <person name="Narechania A."/>
            <person name="Otillar R.P."/>
            <person name="Penning B.W."/>
            <person name="Salamov A.A."/>
            <person name="Wang Y."/>
            <person name="Zhang L."/>
            <person name="Carpita N.C."/>
            <person name="Freeling M."/>
            <person name="Gingle A.R."/>
            <person name="Hash C.T."/>
            <person name="Keller B."/>
            <person name="Klein P."/>
            <person name="Kresovich S."/>
            <person name="McCann M.C."/>
            <person name="Ming R."/>
            <person name="Peterson D.G."/>
            <person name="Mehboob-ur-Rahman"/>
            <person name="Ware D."/>
            <person name="Westhoff P."/>
            <person name="Mayer K.F."/>
            <person name="Messing J."/>
            <person name="Rokhsar D.S."/>
        </authorList>
    </citation>
    <scope>NUCLEOTIDE SEQUENCE [LARGE SCALE GENOMIC DNA]</scope>
    <source>
        <strain evidence="3">cv. BTx623</strain>
    </source>
</reference>
<dbReference type="Gramene" id="OQU81907">
    <property type="protein sequence ID" value="OQU81907"/>
    <property type="gene ID" value="SORBI_3006G138966"/>
</dbReference>
<dbReference type="Proteomes" id="UP000000768">
    <property type="component" value="Chromosome 6"/>
</dbReference>
<dbReference type="OMA" id="SVNHFAL"/>
<gene>
    <name evidence="2" type="ORF">SORBI_3006G138966</name>
</gene>
<dbReference type="AlphaFoldDB" id="A0A1Z5RDX7"/>
<dbReference type="InParanoid" id="A0A1Z5RDX7"/>
<name>A0A1Z5RDX7_SORBI</name>
<accession>A0A1Z5RDX7</accession>
<keyword evidence="3" id="KW-1185">Reference proteome</keyword>
<feature type="region of interest" description="Disordered" evidence="1">
    <location>
        <begin position="55"/>
        <end position="121"/>
    </location>
</feature>
<proteinExistence type="predicted"/>
<evidence type="ECO:0000256" key="1">
    <source>
        <dbReference type="SAM" id="MobiDB-lite"/>
    </source>
</evidence>
<evidence type="ECO:0000313" key="3">
    <source>
        <dbReference type="Proteomes" id="UP000000768"/>
    </source>
</evidence>
<sequence>MANKNKKAAGANHFALLETDDPGDTCVEQPQAAPASLTEQLFGRAYPSAWEIMRNRQQCDSAPPAANAKARADSKKKGAQGKGSSARKQKQGGRHANGAAVKDDDAPAPRLYDLAEFPSLK</sequence>
<evidence type="ECO:0000313" key="2">
    <source>
        <dbReference type="EMBL" id="OQU81907.1"/>
    </source>
</evidence>
<protein>
    <submittedName>
        <fullName evidence="2">Uncharacterized protein</fullName>
    </submittedName>
</protein>